<feature type="signal peptide" evidence="1">
    <location>
        <begin position="1"/>
        <end position="24"/>
    </location>
</feature>
<dbReference type="Proteomes" id="UP000199673">
    <property type="component" value="Unassembled WGS sequence"/>
</dbReference>
<dbReference type="PROSITE" id="PS50093">
    <property type="entry name" value="PKD"/>
    <property type="match status" value="1"/>
</dbReference>
<dbReference type="CDD" id="cd00146">
    <property type="entry name" value="PKD"/>
    <property type="match status" value="1"/>
</dbReference>
<dbReference type="AlphaFoldDB" id="A0A1I6ZN95"/>
<dbReference type="InterPro" id="IPR013320">
    <property type="entry name" value="ConA-like_dom_sf"/>
</dbReference>
<dbReference type="Gene3D" id="2.60.40.10">
    <property type="entry name" value="Immunoglobulins"/>
    <property type="match status" value="1"/>
</dbReference>
<dbReference type="InterPro" id="IPR022409">
    <property type="entry name" value="PKD/Chitinase_dom"/>
</dbReference>
<dbReference type="EMBL" id="FPBF01000002">
    <property type="protein sequence ID" value="SFT64176.1"/>
    <property type="molecule type" value="Genomic_DNA"/>
</dbReference>
<protein>
    <submittedName>
        <fullName evidence="3">C-terminal domain of CHU protein family protein</fullName>
    </submittedName>
</protein>
<gene>
    <name evidence="3" type="ORF">SAMN04489724_1371</name>
</gene>
<dbReference type="InterPro" id="IPR013783">
    <property type="entry name" value="Ig-like_fold"/>
</dbReference>
<reference evidence="4" key="1">
    <citation type="submission" date="2016-10" db="EMBL/GenBank/DDBJ databases">
        <authorList>
            <person name="Varghese N."/>
            <person name="Submissions S."/>
        </authorList>
    </citation>
    <scope>NUCLEOTIDE SEQUENCE [LARGE SCALE GENOMIC DNA]</scope>
    <source>
        <strain evidence="4">DSM 23445</strain>
    </source>
</reference>
<dbReference type="Pfam" id="PF18911">
    <property type="entry name" value="PKD_4"/>
    <property type="match status" value="1"/>
</dbReference>
<feature type="domain" description="PKD" evidence="2">
    <location>
        <begin position="629"/>
        <end position="690"/>
    </location>
</feature>
<proteinExistence type="predicted"/>
<evidence type="ECO:0000313" key="3">
    <source>
        <dbReference type="EMBL" id="SFT64176.1"/>
    </source>
</evidence>
<dbReference type="GO" id="GO:0004553">
    <property type="term" value="F:hydrolase activity, hydrolyzing O-glycosyl compounds"/>
    <property type="evidence" value="ECO:0007669"/>
    <property type="project" value="UniProtKB-ARBA"/>
</dbReference>
<dbReference type="SUPFAM" id="SSF49899">
    <property type="entry name" value="Concanavalin A-like lectins/glucanases"/>
    <property type="match status" value="1"/>
</dbReference>
<evidence type="ECO:0000256" key="1">
    <source>
        <dbReference type="SAM" id="SignalP"/>
    </source>
</evidence>
<dbReference type="GO" id="GO:0005975">
    <property type="term" value="P:carbohydrate metabolic process"/>
    <property type="evidence" value="ECO:0007669"/>
    <property type="project" value="UniProtKB-ARBA"/>
</dbReference>
<dbReference type="InterPro" id="IPR035986">
    <property type="entry name" value="PKD_dom_sf"/>
</dbReference>
<evidence type="ECO:0000313" key="4">
    <source>
        <dbReference type="Proteomes" id="UP000199673"/>
    </source>
</evidence>
<feature type="chain" id="PRO_5011682529" evidence="1">
    <location>
        <begin position="25"/>
        <end position="783"/>
    </location>
</feature>
<dbReference type="SUPFAM" id="SSF49299">
    <property type="entry name" value="PKD domain"/>
    <property type="match status" value="1"/>
</dbReference>
<dbReference type="OrthoDB" id="7794186at2"/>
<dbReference type="InterPro" id="IPR000601">
    <property type="entry name" value="PKD_dom"/>
</dbReference>
<organism evidence="3 4">
    <name type="scientific">Algoriphagus locisalis</name>
    <dbReference type="NCBI Taxonomy" id="305507"/>
    <lineage>
        <taxon>Bacteria</taxon>
        <taxon>Pseudomonadati</taxon>
        <taxon>Bacteroidota</taxon>
        <taxon>Cytophagia</taxon>
        <taxon>Cytophagales</taxon>
        <taxon>Cyclobacteriaceae</taxon>
        <taxon>Algoriphagus</taxon>
    </lineage>
</organism>
<accession>A0A1I6ZN95</accession>
<dbReference type="STRING" id="305507.SAMN04489724_1371"/>
<keyword evidence="1" id="KW-0732">Signal</keyword>
<dbReference type="Gene3D" id="2.60.120.200">
    <property type="match status" value="1"/>
</dbReference>
<keyword evidence="4" id="KW-1185">Reference proteome</keyword>
<sequence length="783" mass="86064">MKDLRILLLASAFFCLFFSTDTMAQVGFPYCETFADQESLGASTVFGGSARLQDGVLRLTDAQQEQNGYVYIDIPFSPAYGIKASFEYFMYGGTGADGLTVFLFDAVVQNFRPGGFGGSFGYAQRNGQAGMTGGYLGLGFDSFGNFGNSSEGKVGGFLGGSPGLFPNAISLRKGGSGVNGYDFVIGKITDTPLPGQEVLALDVDFRFPLSSGGQGTSRVTDPNQIGYRKVYLDLQPHPSGEGYLFKLEMEVTTQTGEPRLITIFPGNAFNFDAPEFLKIGFAASTGGETNIHEIRNLIVEVSNDAGLENPSGVDFTDFASCEGQENTYFITDEEVILPNENSEIRCLQFYSSLDEIDAETEDICAQGKCREENRVLEIPEGTFKAGTNGGDFTFFPNEGFTDQNVTVYYTITDTYGKSSSGNAMTLKIQESPEPISIFEDDNLEIVEEVRLCGGESVTFTSRGGEIYERYEWYKDDQLIEGATSSQYTARSQGEFLVKAFNRKNCPAISNVISVSFPEFPDFDFESPVVGCIPGEPVDVTNSISNYDPFTYDYKLSNGGQTYLNDEMKEVSISGEYQLQIKHADLACYSSPESLQVVILEEELIANFDFEIRGTGVKGEEDGGFFPDDEFQFRDLSPNGAQSWSWDFGDGSVSTEKNPTHIYGKKGEFDVTLTVTNMWGCEASLTKRVSIIRSYRLMFPTGFTPLASSNQFFLPKSKGLISGELSIFNTWGDLIFQTDDFMTPGWDGKLEGKLLDAGIYVYRYDAVATDGEKVTKSGKFKLIR</sequence>
<dbReference type="RefSeq" id="WP_091691963.1">
    <property type="nucleotide sequence ID" value="NZ_FPBF01000002.1"/>
</dbReference>
<dbReference type="SMART" id="SM00089">
    <property type="entry name" value="PKD"/>
    <property type="match status" value="1"/>
</dbReference>
<evidence type="ECO:0000259" key="2">
    <source>
        <dbReference type="PROSITE" id="PS50093"/>
    </source>
</evidence>
<name>A0A1I6ZN95_9BACT</name>